<dbReference type="PANTHER" id="PTHR12677">
    <property type="entry name" value="GOLGI APPARATUS MEMBRANE PROTEIN TVP38-RELATED"/>
    <property type="match status" value="1"/>
</dbReference>
<evidence type="ECO:0000256" key="1">
    <source>
        <dbReference type="ARBA" id="ARBA00004651"/>
    </source>
</evidence>
<evidence type="ECO:0000259" key="7">
    <source>
        <dbReference type="Pfam" id="PF09335"/>
    </source>
</evidence>
<evidence type="ECO:0000256" key="3">
    <source>
        <dbReference type="ARBA" id="ARBA00022692"/>
    </source>
</evidence>
<dbReference type="Pfam" id="PF09335">
    <property type="entry name" value="VTT_dom"/>
    <property type="match status" value="1"/>
</dbReference>
<keyword evidence="5 6" id="KW-0472">Membrane</keyword>
<feature type="transmembrane region" description="Helical" evidence="6">
    <location>
        <begin position="75"/>
        <end position="99"/>
    </location>
</feature>
<evidence type="ECO:0000256" key="2">
    <source>
        <dbReference type="ARBA" id="ARBA00022475"/>
    </source>
</evidence>
<accession>A0A1G2DCE7</accession>
<gene>
    <name evidence="8" type="ORF">A3D67_03625</name>
</gene>
<name>A0A1G2DCE7_9BACT</name>
<evidence type="ECO:0000256" key="4">
    <source>
        <dbReference type="ARBA" id="ARBA00022989"/>
    </source>
</evidence>
<protein>
    <recommendedName>
        <fullName evidence="6">TVP38/TMEM64 family membrane protein</fullName>
    </recommendedName>
</protein>
<dbReference type="GO" id="GO:0005886">
    <property type="term" value="C:plasma membrane"/>
    <property type="evidence" value="ECO:0007669"/>
    <property type="project" value="UniProtKB-SubCell"/>
</dbReference>
<feature type="transmembrane region" description="Helical" evidence="6">
    <location>
        <begin position="160"/>
        <end position="178"/>
    </location>
</feature>
<comment type="caution">
    <text evidence="8">The sequence shown here is derived from an EMBL/GenBank/DDBJ whole genome shotgun (WGS) entry which is preliminary data.</text>
</comment>
<sequence length="213" mass="23795">MKFYKTYFWEIAVVLCILALFVLAGRLAGAYEDTLVRSIGQFGLLGMAVYIVVATVAVIIPIFDFLLFMPVAVTLWGSFLAALLSIVAWVLGAMVAFLLARRYGHPLVHRLMSGKKLARMAHIVPAHHMFFGVILLRIILPIDLVSYFLGLFDLIRFGPYVVATIAGITPFAFAFAYLSGAHVMFQLGAFLFGVIALGLWFPYFARLYKRVFE</sequence>
<evidence type="ECO:0000313" key="8">
    <source>
        <dbReference type="EMBL" id="OGZ10458.1"/>
    </source>
</evidence>
<dbReference type="InterPro" id="IPR032816">
    <property type="entry name" value="VTT_dom"/>
</dbReference>
<feature type="transmembrane region" description="Helical" evidence="6">
    <location>
        <begin position="42"/>
        <end position="63"/>
    </location>
</feature>
<comment type="similarity">
    <text evidence="6">Belongs to the TVP38/TMEM64 family.</text>
</comment>
<evidence type="ECO:0000256" key="6">
    <source>
        <dbReference type="RuleBase" id="RU366058"/>
    </source>
</evidence>
<dbReference type="EMBL" id="MHLN01000040">
    <property type="protein sequence ID" value="OGZ10458.1"/>
    <property type="molecule type" value="Genomic_DNA"/>
</dbReference>
<keyword evidence="3 6" id="KW-0812">Transmembrane</keyword>
<dbReference type="AlphaFoldDB" id="A0A1G2DCE7"/>
<dbReference type="PANTHER" id="PTHR12677:SF59">
    <property type="entry name" value="GOLGI APPARATUS MEMBRANE PROTEIN TVP38-RELATED"/>
    <property type="match status" value="1"/>
</dbReference>
<evidence type="ECO:0000313" key="9">
    <source>
        <dbReference type="Proteomes" id="UP000178099"/>
    </source>
</evidence>
<feature type="transmembrane region" description="Helical" evidence="6">
    <location>
        <begin position="185"/>
        <end position="205"/>
    </location>
</feature>
<keyword evidence="4 6" id="KW-1133">Transmembrane helix</keyword>
<feature type="transmembrane region" description="Helical" evidence="6">
    <location>
        <begin position="6"/>
        <end position="30"/>
    </location>
</feature>
<proteinExistence type="inferred from homology"/>
<dbReference type="InterPro" id="IPR015414">
    <property type="entry name" value="TMEM64"/>
</dbReference>
<dbReference type="Proteomes" id="UP000178099">
    <property type="component" value="Unassembled WGS sequence"/>
</dbReference>
<reference evidence="8 9" key="1">
    <citation type="journal article" date="2016" name="Nat. Commun.">
        <title>Thousands of microbial genomes shed light on interconnected biogeochemical processes in an aquifer system.</title>
        <authorList>
            <person name="Anantharaman K."/>
            <person name="Brown C.T."/>
            <person name="Hug L.A."/>
            <person name="Sharon I."/>
            <person name="Castelle C.J."/>
            <person name="Probst A.J."/>
            <person name="Thomas B.C."/>
            <person name="Singh A."/>
            <person name="Wilkins M.J."/>
            <person name="Karaoz U."/>
            <person name="Brodie E.L."/>
            <person name="Williams K.H."/>
            <person name="Hubbard S.S."/>
            <person name="Banfield J.F."/>
        </authorList>
    </citation>
    <scope>NUCLEOTIDE SEQUENCE [LARGE SCALE GENOMIC DNA]</scope>
</reference>
<organism evidence="8 9">
    <name type="scientific">Candidatus Lloydbacteria bacterium RIFCSPHIGHO2_02_FULL_51_22</name>
    <dbReference type="NCBI Taxonomy" id="1798663"/>
    <lineage>
        <taxon>Bacteria</taxon>
        <taxon>Candidatus Lloydiibacteriota</taxon>
    </lineage>
</organism>
<evidence type="ECO:0000256" key="5">
    <source>
        <dbReference type="ARBA" id="ARBA00023136"/>
    </source>
</evidence>
<comment type="subcellular location">
    <subcellularLocation>
        <location evidence="1 6">Cell membrane</location>
        <topology evidence="1 6">Multi-pass membrane protein</topology>
    </subcellularLocation>
</comment>
<keyword evidence="2 6" id="KW-1003">Cell membrane</keyword>
<feature type="domain" description="VTT" evidence="7">
    <location>
        <begin position="68"/>
        <end position="178"/>
    </location>
</feature>